<evidence type="ECO:0000256" key="2">
    <source>
        <dbReference type="ARBA" id="ARBA00004141"/>
    </source>
</evidence>
<accession>A0A378INK7</accession>
<evidence type="ECO:0000313" key="14">
    <source>
        <dbReference type="EMBL" id="KTC83308.1"/>
    </source>
</evidence>
<dbReference type="InterPro" id="IPR018495">
    <property type="entry name" value="Succ_DH_cyt_bsu_CS"/>
</dbReference>
<dbReference type="EMBL" id="LNXX01000043">
    <property type="protein sequence ID" value="KTC83308.1"/>
    <property type="molecule type" value="Genomic_DNA"/>
</dbReference>
<dbReference type="OrthoDB" id="9799441at2"/>
<comment type="cofactor">
    <cofactor evidence="12">
        <name>heme</name>
        <dbReference type="ChEBI" id="CHEBI:30413"/>
    </cofactor>
    <text evidence="12">The heme is bound between the two transmembrane subunits.</text>
</comment>
<evidence type="ECO:0000256" key="13">
    <source>
        <dbReference type="SAM" id="Phobius"/>
    </source>
</evidence>
<feature type="transmembrane region" description="Helical" evidence="13">
    <location>
        <begin position="21"/>
        <end position="44"/>
    </location>
</feature>
<dbReference type="EMBL" id="UGNX01000001">
    <property type="protein sequence ID" value="STX36719.1"/>
    <property type="molecule type" value="Genomic_DNA"/>
</dbReference>
<dbReference type="GO" id="GO:0006099">
    <property type="term" value="P:tricarboxylic acid cycle"/>
    <property type="evidence" value="ECO:0007669"/>
    <property type="project" value="InterPro"/>
</dbReference>
<proteinExistence type="inferred from homology"/>
<keyword evidence="5 12" id="KW-0349">Heme</keyword>
<dbReference type="Pfam" id="PF01127">
    <property type="entry name" value="Sdh_cyt"/>
    <property type="match status" value="1"/>
</dbReference>
<evidence type="ECO:0000313" key="15">
    <source>
        <dbReference type="EMBL" id="STX36719.1"/>
    </source>
</evidence>
<dbReference type="AlphaFoldDB" id="A0A378INK7"/>
<dbReference type="PROSITE" id="PS01001">
    <property type="entry name" value="SDH_CYT_2"/>
    <property type="match status" value="1"/>
</dbReference>
<name>A0A378INK7_9GAMM</name>
<evidence type="ECO:0000256" key="8">
    <source>
        <dbReference type="ARBA" id="ARBA00022989"/>
    </source>
</evidence>
<keyword evidence="10 13" id="KW-0472">Membrane</keyword>
<evidence type="ECO:0000313" key="17">
    <source>
        <dbReference type="Proteomes" id="UP000255316"/>
    </source>
</evidence>
<dbReference type="RefSeq" id="WP_058465796.1">
    <property type="nucleotide sequence ID" value="NZ_CAAAHQ010000008.1"/>
</dbReference>
<dbReference type="CDD" id="cd03499">
    <property type="entry name" value="SQR_TypeC_SdhC"/>
    <property type="match status" value="1"/>
</dbReference>
<keyword evidence="6 13" id="KW-0812">Transmembrane</keyword>
<evidence type="ECO:0000256" key="9">
    <source>
        <dbReference type="ARBA" id="ARBA00023004"/>
    </source>
</evidence>
<evidence type="ECO:0000256" key="10">
    <source>
        <dbReference type="ARBA" id="ARBA00023136"/>
    </source>
</evidence>
<evidence type="ECO:0000256" key="3">
    <source>
        <dbReference type="ARBA" id="ARBA00007244"/>
    </source>
</evidence>
<reference evidence="15 17" key="2">
    <citation type="submission" date="2018-06" db="EMBL/GenBank/DDBJ databases">
        <authorList>
            <consortium name="Pathogen Informatics"/>
            <person name="Doyle S."/>
        </authorList>
    </citation>
    <scope>NUCLEOTIDE SEQUENCE [LARGE SCALE GENOMIC DNA]</scope>
    <source>
        <strain evidence="15 17">NCTC12438</strain>
    </source>
</reference>
<dbReference type="Proteomes" id="UP000255316">
    <property type="component" value="Unassembled WGS sequence"/>
</dbReference>
<dbReference type="PANTHER" id="PTHR10978:SF5">
    <property type="entry name" value="SUCCINATE DEHYDROGENASE CYTOCHROME B560 SUBUNIT, MITOCHONDRIAL"/>
    <property type="match status" value="1"/>
</dbReference>
<evidence type="ECO:0000313" key="16">
    <source>
        <dbReference type="Proteomes" id="UP000054854"/>
    </source>
</evidence>
<keyword evidence="7 12" id="KW-0479">Metal-binding</keyword>
<dbReference type="PIRSF" id="PIRSF000178">
    <property type="entry name" value="SDH_cyt_b560"/>
    <property type="match status" value="1"/>
</dbReference>
<dbReference type="GO" id="GO:0005886">
    <property type="term" value="C:plasma membrane"/>
    <property type="evidence" value="ECO:0007669"/>
    <property type="project" value="TreeGrafter"/>
</dbReference>
<dbReference type="GO" id="GO:0046872">
    <property type="term" value="F:metal ion binding"/>
    <property type="evidence" value="ECO:0007669"/>
    <property type="project" value="UniProtKB-KW"/>
</dbReference>
<gene>
    <name evidence="15" type="primary">sdhC-2</name>
    <name evidence="14" type="ORF">Lcin_2680</name>
    <name evidence="15" type="ORF">NCTC12438_03354</name>
</gene>
<evidence type="ECO:0000256" key="5">
    <source>
        <dbReference type="ARBA" id="ARBA00022617"/>
    </source>
</evidence>
<comment type="function">
    <text evidence="1">Membrane-anchoring subunit of succinate dehydrogenase (SDH).</text>
</comment>
<keyword evidence="8 13" id="KW-1133">Transmembrane helix</keyword>
<dbReference type="GO" id="GO:0009055">
    <property type="term" value="F:electron transfer activity"/>
    <property type="evidence" value="ECO:0007669"/>
    <property type="project" value="InterPro"/>
</dbReference>
<keyword evidence="9 12" id="KW-0408">Iron</keyword>
<evidence type="ECO:0000256" key="12">
    <source>
        <dbReference type="PIRSR" id="PIRSR000178-1"/>
    </source>
</evidence>
<comment type="subcellular location">
    <subcellularLocation>
        <location evidence="2">Membrane</location>
        <topology evidence="2">Multi-pass membrane protein</topology>
    </subcellularLocation>
</comment>
<feature type="transmembrane region" description="Helical" evidence="13">
    <location>
        <begin position="56"/>
        <end position="82"/>
    </location>
</feature>
<dbReference type="NCBIfam" id="TIGR02970">
    <property type="entry name" value="succ_dehyd_cytB"/>
    <property type="match status" value="1"/>
</dbReference>
<evidence type="ECO:0000256" key="1">
    <source>
        <dbReference type="ARBA" id="ARBA00004050"/>
    </source>
</evidence>
<protein>
    <recommendedName>
        <fullName evidence="4">Succinate dehydrogenase cytochrome b556 subunit</fullName>
    </recommendedName>
</protein>
<dbReference type="SUPFAM" id="SSF81343">
    <property type="entry name" value="Fumarate reductase respiratory complex transmembrane subunits"/>
    <property type="match status" value="1"/>
</dbReference>
<dbReference type="Proteomes" id="UP000054854">
    <property type="component" value="Unassembled WGS sequence"/>
</dbReference>
<dbReference type="Gene3D" id="1.20.1300.10">
    <property type="entry name" value="Fumarate reductase/succinate dehydrogenase, transmembrane subunit"/>
    <property type="match status" value="1"/>
</dbReference>
<dbReference type="STRING" id="28085.Lcin_2680"/>
<reference evidence="14 16" key="1">
    <citation type="submission" date="2015-11" db="EMBL/GenBank/DDBJ databases">
        <title>Genomic analysis of 38 Legionella species identifies large and diverse effector repertoires.</title>
        <authorList>
            <person name="Burstein D."/>
            <person name="Amaro F."/>
            <person name="Zusman T."/>
            <person name="Lifshitz Z."/>
            <person name="Cohen O."/>
            <person name="Gilbert J.A."/>
            <person name="Pupko T."/>
            <person name="Shuman H.A."/>
            <person name="Segal G."/>
        </authorList>
    </citation>
    <scope>NUCLEOTIDE SEQUENCE [LARGE SCALE GENOMIC DNA]</scope>
    <source>
        <strain evidence="14 16">CDC#72-OH-14</strain>
    </source>
</reference>
<dbReference type="InterPro" id="IPR000701">
    <property type="entry name" value="SuccDH_FuR_B_TM-su"/>
</dbReference>
<evidence type="ECO:0000256" key="11">
    <source>
        <dbReference type="ARBA" id="ARBA00025912"/>
    </source>
</evidence>
<dbReference type="InterPro" id="IPR034804">
    <property type="entry name" value="SQR/QFR_C/D"/>
</dbReference>
<feature type="binding site" description="axial binding residue" evidence="12">
    <location>
        <position position="80"/>
    </location>
    <ligand>
        <name>heme</name>
        <dbReference type="ChEBI" id="CHEBI:30413"/>
        <note>ligand shared with second transmembrane subunit</note>
    </ligand>
    <ligandPart>
        <name>Fe</name>
        <dbReference type="ChEBI" id="CHEBI:18248"/>
    </ligandPart>
</feature>
<comment type="similarity">
    <text evidence="3">Belongs to the cytochrome b560 family.</text>
</comment>
<evidence type="ECO:0000256" key="6">
    <source>
        <dbReference type="ARBA" id="ARBA00022692"/>
    </source>
</evidence>
<comment type="subunit">
    <text evidence="11">Part of an enzyme complex containing four subunits: a flavoprotein, an iron-sulfur protein, plus two membrane-anchoring proteins, SdhC and SdhD. The complex can form homotrimers.</text>
</comment>
<feature type="transmembrane region" description="Helical" evidence="13">
    <location>
        <begin position="103"/>
        <end position="123"/>
    </location>
</feature>
<organism evidence="15 17">
    <name type="scientific">Legionella cincinnatiensis</name>
    <dbReference type="NCBI Taxonomy" id="28085"/>
    <lineage>
        <taxon>Bacteria</taxon>
        <taxon>Pseudomonadati</taxon>
        <taxon>Pseudomonadota</taxon>
        <taxon>Gammaproteobacteria</taxon>
        <taxon>Legionellales</taxon>
        <taxon>Legionellaceae</taxon>
        <taxon>Legionella</taxon>
    </lineage>
</organism>
<evidence type="ECO:0000256" key="7">
    <source>
        <dbReference type="ARBA" id="ARBA00022723"/>
    </source>
</evidence>
<dbReference type="InterPro" id="IPR014314">
    <property type="entry name" value="Succ_DH_cytb556"/>
</dbReference>
<dbReference type="PANTHER" id="PTHR10978">
    <property type="entry name" value="SUCCINATE DEHYDROGENASE CYTOCHROME B560 SUBUNIT"/>
    <property type="match status" value="1"/>
</dbReference>
<keyword evidence="16" id="KW-1185">Reference proteome</keyword>
<evidence type="ECO:0000256" key="4">
    <source>
        <dbReference type="ARBA" id="ARBA00020076"/>
    </source>
</evidence>
<sequence>MNQQKFRNFDLLTFSYPFTAIISILHRISGVFLFLLIPFLLWMLETATTSPDGFTYIVAILTNPFAKLILWFFLVAFWYHLLAGIRHLLMDVGIGESLKNARFSGGVILAFTLIVALFIGSWLW</sequence>